<feature type="region of interest" description="Disordered" evidence="1">
    <location>
        <begin position="86"/>
        <end position="117"/>
    </location>
</feature>
<proteinExistence type="predicted"/>
<accession>A0A7R7XGR8</accession>
<dbReference type="GeneID" id="64971005"/>
<reference evidence="2" key="2">
    <citation type="submission" date="2021-02" db="EMBL/GenBank/DDBJ databases">
        <title>Aspergillus puulaauensis MK2 genome sequence.</title>
        <authorList>
            <person name="Futagami T."/>
            <person name="Mori K."/>
            <person name="Kadooka C."/>
            <person name="Tanaka T."/>
        </authorList>
    </citation>
    <scope>NUCLEOTIDE SEQUENCE</scope>
    <source>
        <strain evidence="2">MK2</strain>
    </source>
</reference>
<dbReference type="RefSeq" id="XP_041553194.1">
    <property type="nucleotide sequence ID" value="XM_041700183.1"/>
</dbReference>
<dbReference type="KEGG" id="apuu:APUU_21432S"/>
<dbReference type="AlphaFoldDB" id="A0A7R7XGR8"/>
<evidence type="ECO:0000256" key="1">
    <source>
        <dbReference type="SAM" id="MobiDB-lite"/>
    </source>
</evidence>
<gene>
    <name evidence="2" type="ORF">APUU_21432S</name>
</gene>
<evidence type="ECO:0000313" key="2">
    <source>
        <dbReference type="EMBL" id="BCS21000.1"/>
    </source>
</evidence>
<name>A0A7R7XGR8_9EURO</name>
<sequence>MVSRRRSFLMDGRDQVDQSQTSDVYIFDQHSKCASGSRHYFFGQYLFFFSGTRLDFSTLTGAAEPFSTSLLAGVDKTGRPLLVLSHDREPRGSLMMGEEFGDSSSKTPDGDLGASTP</sequence>
<reference evidence="2" key="1">
    <citation type="submission" date="2021-01" db="EMBL/GenBank/DDBJ databases">
        <authorList>
            <consortium name="Aspergillus puulaauensis MK2 genome sequencing consortium"/>
            <person name="Kazuki M."/>
            <person name="Futagami T."/>
        </authorList>
    </citation>
    <scope>NUCLEOTIDE SEQUENCE</scope>
    <source>
        <strain evidence="2">MK2</strain>
    </source>
</reference>
<organism evidence="2 3">
    <name type="scientific">Aspergillus puulaauensis</name>
    <dbReference type="NCBI Taxonomy" id="1220207"/>
    <lineage>
        <taxon>Eukaryota</taxon>
        <taxon>Fungi</taxon>
        <taxon>Dikarya</taxon>
        <taxon>Ascomycota</taxon>
        <taxon>Pezizomycotina</taxon>
        <taxon>Eurotiomycetes</taxon>
        <taxon>Eurotiomycetidae</taxon>
        <taxon>Eurotiales</taxon>
        <taxon>Aspergillaceae</taxon>
        <taxon>Aspergillus</taxon>
    </lineage>
</organism>
<protein>
    <submittedName>
        <fullName evidence="2">Uncharacterized protein</fullName>
    </submittedName>
</protein>
<keyword evidence="3" id="KW-1185">Reference proteome</keyword>
<dbReference type="EMBL" id="AP024444">
    <property type="protein sequence ID" value="BCS21000.1"/>
    <property type="molecule type" value="Genomic_DNA"/>
</dbReference>
<evidence type="ECO:0000313" key="3">
    <source>
        <dbReference type="Proteomes" id="UP000654913"/>
    </source>
</evidence>
<dbReference type="Proteomes" id="UP000654913">
    <property type="component" value="Chromosome 2"/>
</dbReference>